<evidence type="ECO:0000259" key="1">
    <source>
        <dbReference type="Pfam" id="PF09836"/>
    </source>
</evidence>
<dbReference type="InterPro" id="IPR044922">
    <property type="entry name" value="DUF2063_N_sf"/>
</dbReference>
<dbReference type="OrthoDB" id="4146344at2"/>
<sequence>MHRTHDQSEPPTSPQCCYQQRGADGFARPLLDGLSAADPKAVSAADDYLQAALQVYQQNRLGILLRTLSATYPHTRTLLGNTLFTHICHAYLKAVAVTSVLTGIGESFPRWLRQQRQADALFADYPFLLALLRFEWGCHQAYHAWQPEAVDLIQCDRWLALSAEQLMAGQTNCEPPPPWRLQPALQLVSSRYPIVDICECLQLIADGQDAELKIAPGQRTTWLIWAAPDQTGITTIDRSMLQLLRWLQAPWRCKRCVAQLTAQFALLPQVLQSGWLVANSTDSAANATDSKRDKGAHHAISC</sequence>
<gene>
    <name evidence="2" type="ORF">DU002_09875</name>
</gene>
<dbReference type="Pfam" id="PF09836">
    <property type="entry name" value="DUF2063"/>
    <property type="match status" value="1"/>
</dbReference>
<dbReference type="Gene3D" id="1.10.150.690">
    <property type="entry name" value="DUF2063"/>
    <property type="match status" value="1"/>
</dbReference>
<feature type="domain" description="Putative DNA-binding" evidence="1">
    <location>
        <begin position="27"/>
        <end position="112"/>
    </location>
</feature>
<accession>A0A368NJI3</accession>
<dbReference type="InterPro" id="IPR018640">
    <property type="entry name" value="DUF2063"/>
</dbReference>
<comment type="caution">
    <text evidence="2">The sequence shown here is derived from an EMBL/GenBank/DDBJ whole genome shotgun (WGS) entry which is preliminary data.</text>
</comment>
<evidence type="ECO:0000313" key="3">
    <source>
        <dbReference type="Proteomes" id="UP000252558"/>
    </source>
</evidence>
<organism evidence="2 3">
    <name type="scientific">Corallincola holothuriorum</name>
    <dbReference type="NCBI Taxonomy" id="2282215"/>
    <lineage>
        <taxon>Bacteria</taxon>
        <taxon>Pseudomonadati</taxon>
        <taxon>Pseudomonadota</taxon>
        <taxon>Gammaproteobacteria</taxon>
        <taxon>Alteromonadales</taxon>
        <taxon>Psychromonadaceae</taxon>
        <taxon>Corallincola</taxon>
    </lineage>
</organism>
<dbReference type="EMBL" id="QPID01000005">
    <property type="protein sequence ID" value="RCU49925.1"/>
    <property type="molecule type" value="Genomic_DNA"/>
</dbReference>
<dbReference type="Proteomes" id="UP000252558">
    <property type="component" value="Unassembled WGS sequence"/>
</dbReference>
<protein>
    <submittedName>
        <fullName evidence="2">DUF2063 domain-containing protein</fullName>
    </submittedName>
</protein>
<reference evidence="2 3" key="1">
    <citation type="submission" date="2018-07" db="EMBL/GenBank/DDBJ databases">
        <title>Corallincola holothuriorum sp. nov., a new facultative anaerobe isolated from sea cucumber Apostichopus japonicus.</title>
        <authorList>
            <person name="Xia H."/>
        </authorList>
    </citation>
    <scope>NUCLEOTIDE SEQUENCE [LARGE SCALE GENOMIC DNA]</scope>
    <source>
        <strain evidence="2 3">C4</strain>
    </source>
</reference>
<name>A0A368NJI3_9GAMM</name>
<proteinExistence type="predicted"/>
<dbReference type="RefSeq" id="WP_114338212.1">
    <property type="nucleotide sequence ID" value="NZ_QPID01000005.1"/>
</dbReference>
<keyword evidence="3" id="KW-1185">Reference proteome</keyword>
<evidence type="ECO:0000313" key="2">
    <source>
        <dbReference type="EMBL" id="RCU49925.1"/>
    </source>
</evidence>
<dbReference type="AlphaFoldDB" id="A0A368NJI3"/>